<dbReference type="eggNOG" id="ENOG502SH56">
    <property type="taxonomic scope" value="Eukaryota"/>
</dbReference>
<gene>
    <name evidence="1" type="ORF">A1O1_00943</name>
</gene>
<accession>W9ZMV3</accession>
<dbReference type="PANTHER" id="PTHR37535:SF3">
    <property type="entry name" value="FLUG DOMAIN-CONTAINING PROTEIN"/>
    <property type="match status" value="1"/>
</dbReference>
<dbReference type="EMBL" id="AMWN01000001">
    <property type="protein sequence ID" value="EXJ95819.1"/>
    <property type="molecule type" value="Genomic_DNA"/>
</dbReference>
<dbReference type="InterPro" id="IPR021842">
    <property type="entry name" value="DUF3435"/>
</dbReference>
<dbReference type="GeneID" id="19155847"/>
<name>W9ZMV3_9EURO</name>
<sequence length="338" mass="38872">MYKLDQRFVKNNRDPEDVAFGAAAKEDGRLFYNDAGFLLALAFADGALYGYDTFADLRQQVIPPDRDEIPLRFKDEVLDLPIARKCTKKDGVTNDPMSQNQFRTISQSSLVNAGYHWRLQIHAIRRQVGKGLDMANCSSVDGQAAFREEESDHRHVEYFQGLEKFRENGLPTRLPAHLEKEVERDPELCTLKAEVQRLRTEGKNQDFTVAQRRLTTHSTRLKKAALDLYQECWIQERRDWIVQSRGRQKAKDGSKTVLAPSIYNLFPERGRLARAMASTHALPVEEMWAALQDLVTLCRRDMDTVYLPGSRPVDGLCPICQRRMKRYVSNMLPLTYFG</sequence>
<reference evidence="1 2" key="1">
    <citation type="submission" date="2013-03" db="EMBL/GenBank/DDBJ databases">
        <title>The Genome Sequence of Capronia coronata CBS 617.96.</title>
        <authorList>
            <consortium name="The Broad Institute Genomics Platform"/>
            <person name="Cuomo C."/>
            <person name="de Hoog S."/>
            <person name="Gorbushina A."/>
            <person name="Walker B."/>
            <person name="Young S.K."/>
            <person name="Zeng Q."/>
            <person name="Gargeya S."/>
            <person name="Fitzgerald M."/>
            <person name="Haas B."/>
            <person name="Abouelleil A."/>
            <person name="Allen A.W."/>
            <person name="Alvarado L."/>
            <person name="Arachchi H.M."/>
            <person name="Berlin A.M."/>
            <person name="Chapman S.B."/>
            <person name="Gainer-Dewar J."/>
            <person name="Goldberg J."/>
            <person name="Griggs A."/>
            <person name="Gujja S."/>
            <person name="Hansen M."/>
            <person name="Howarth C."/>
            <person name="Imamovic A."/>
            <person name="Ireland A."/>
            <person name="Larimer J."/>
            <person name="McCowan C."/>
            <person name="Murphy C."/>
            <person name="Pearson M."/>
            <person name="Poon T.W."/>
            <person name="Priest M."/>
            <person name="Roberts A."/>
            <person name="Saif S."/>
            <person name="Shea T."/>
            <person name="Sisk P."/>
            <person name="Sykes S."/>
            <person name="Wortman J."/>
            <person name="Nusbaum C."/>
            <person name="Birren B."/>
        </authorList>
    </citation>
    <scope>NUCLEOTIDE SEQUENCE [LARGE SCALE GENOMIC DNA]</scope>
    <source>
        <strain evidence="1 2">CBS 617.96</strain>
    </source>
</reference>
<protein>
    <submittedName>
        <fullName evidence="1">Uncharacterized protein</fullName>
    </submittedName>
</protein>
<dbReference type="STRING" id="1182541.W9ZMV3"/>
<dbReference type="HOGENOM" id="CLU_850279_0_0_1"/>
<proteinExistence type="predicted"/>
<dbReference type="Proteomes" id="UP000019484">
    <property type="component" value="Unassembled WGS sequence"/>
</dbReference>
<dbReference type="PANTHER" id="PTHR37535">
    <property type="entry name" value="FLUG DOMAIN PROTEIN"/>
    <property type="match status" value="1"/>
</dbReference>
<evidence type="ECO:0000313" key="1">
    <source>
        <dbReference type="EMBL" id="EXJ95819.1"/>
    </source>
</evidence>
<dbReference type="Pfam" id="PF11917">
    <property type="entry name" value="DUF3435"/>
    <property type="match status" value="1"/>
</dbReference>
<dbReference type="AlphaFoldDB" id="W9ZMV3"/>
<comment type="caution">
    <text evidence="1">The sequence shown here is derived from an EMBL/GenBank/DDBJ whole genome shotgun (WGS) entry which is preliminary data.</text>
</comment>
<evidence type="ECO:0000313" key="2">
    <source>
        <dbReference type="Proteomes" id="UP000019484"/>
    </source>
</evidence>
<keyword evidence="2" id="KW-1185">Reference proteome</keyword>
<organism evidence="1 2">
    <name type="scientific">Capronia coronata CBS 617.96</name>
    <dbReference type="NCBI Taxonomy" id="1182541"/>
    <lineage>
        <taxon>Eukaryota</taxon>
        <taxon>Fungi</taxon>
        <taxon>Dikarya</taxon>
        <taxon>Ascomycota</taxon>
        <taxon>Pezizomycotina</taxon>
        <taxon>Eurotiomycetes</taxon>
        <taxon>Chaetothyriomycetidae</taxon>
        <taxon>Chaetothyriales</taxon>
        <taxon>Herpotrichiellaceae</taxon>
        <taxon>Capronia</taxon>
    </lineage>
</organism>
<dbReference type="OrthoDB" id="4158412at2759"/>
<dbReference type="RefSeq" id="XP_007720048.1">
    <property type="nucleotide sequence ID" value="XM_007721858.1"/>
</dbReference>